<gene>
    <name evidence="1" type="ORF">EI77_02307</name>
</gene>
<dbReference type="AlphaFoldDB" id="A0A4R7S1U1"/>
<evidence type="ECO:0000313" key="1">
    <source>
        <dbReference type="EMBL" id="TDU71185.1"/>
    </source>
</evidence>
<organism evidence="1 2">
    <name type="scientific">Prosthecobacter fusiformis</name>
    <dbReference type="NCBI Taxonomy" id="48464"/>
    <lineage>
        <taxon>Bacteria</taxon>
        <taxon>Pseudomonadati</taxon>
        <taxon>Verrucomicrobiota</taxon>
        <taxon>Verrucomicrobiia</taxon>
        <taxon>Verrucomicrobiales</taxon>
        <taxon>Verrucomicrobiaceae</taxon>
        <taxon>Prosthecobacter</taxon>
    </lineage>
</organism>
<reference evidence="1 2" key="1">
    <citation type="submission" date="2019-03" db="EMBL/GenBank/DDBJ databases">
        <title>Genomic Encyclopedia of Archaeal and Bacterial Type Strains, Phase II (KMG-II): from individual species to whole genera.</title>
        <authorList>
            <person name="Goeker M."/>
        </authorList>
    </citation>
    <scope>NUCLEOTIDE SEQUENCE [LARGE SCALE GENOMIC DNA]</scope>
    <source>
        <strain evidence="1 2">ATCC 25309</strain>
    </source>
</reference>
<dbReference type="Proteomes" id="UP000295662">
    <property type="component" value="Unassembled WGS sequence"/>
</dbReference>
<name>A0A4R7S1U1_9BACT</name>
<proteinExistence type="predicted"/>
<keyword evidence="2" id="KW-1185">Reference proteome</keyword>
<comment type="caution">
    <text evidence="1">The sequence shown here is derived from an EMBL/GenBank/DDBJ whole genome shotgun (WGS) entry which is preliminary data.</text>
</comment>
<dbReference type="EMBL" id="SOCA01000003">
    <property type="protein sequence ID" value="TDU71185.1"/>
    <property type="molecule type" value="Genomic_DNA"/>
</dbReference>
<evidence type="ECO:0000313" key="2">
    <source>
        <dbReference type="Proteomes" id="UP000295662"/>
    </source>
</evidence>
<sequence>MRTQYFVNYLHPDPSSPATSLAITQIGWMVSGQIIKTILRLAHTSLGSKMI</sequence>
<protein>
    <submittedName>
        <fullName evidence="1">Uncharacterized protein</fullName>
    </submittedName>
</protein>
<accession>A0A4R7S1U1</accession>